<dbReference type="PANTHER" id="PTHR40124:SF1">
    <property type="entry name" value="DISAGGREGATASE RELATED REPEAT PROTEIN"/>
    <property type="match status" value="1"/>
</dbReference>
<evidence type="ECO:0000313" key="4">
    <source>
        <dbReference type="Proteomes" id="UP000198287"/>
    </source>
</evidence>
<feature type="domain" description="Polysaccharide lyase 14" evidence="2">
    <location>
        <begin position="73"/>
        <end position="275"/>
    </location>
</feature>
<dbReference type="EMBL" id="LNIX01000001">
    <property type="protein sequence ID" value="OXA62212.1"/>
    <property type="molecule type" value="Genomic_DNA"/>
</dbReference>
<gene>
    <name evidence="3" type="ORF">Fcan01_02962</name>
</gene>
<name>A0A226EXA0_FOLCA</name>
<protein>
    <recommendedName>
        <fullName evidence="2">Polysaccharide lyase 14 domain-containing protein</fullName>
    </recommendedName>
</protein>
<proteinExistence type="predicted"/>
<evidence type="ECO:0000259" key="2">
    <source>
        <dbReference type="Pfam" id="PF21294"/>
    </source>
</evidence>
<accession>A0A226EXA0</accession>
<dbReference type="STRING" id="158441.A0A226EXA0"/>
<evidence type="ECO:0000313" key="3">
    <source>
        <dbReference type="EMBL" id="OXA62212.1"/>
    </source>
</evidence>
<dbReference type="Gene3D" id="2.60.120.200">
    <property type="match status" value="1"/>
</dbReference>
<keyword evidence="4" id="KW-1185">Reference proteome</keyword>
<feature type="signal peptide" evidence="1">
    <location>
        <begin position="1"/>
        <end position="18"/>
    </location>
</feature>
<dbReference type="OrthoDB" id="10069995at2759"/>
<sequence>MKVIFALVFSALLCDIFAFKLPAEEFSVVHNSSTKALVFKADFSQPTLSAAFGGASISYGNHNVILWASGGGIEVRYPAGSYVPSGPIVGGFGIWSRHPVNSNTAVFKYGVYFPPDFNFVRGGKLPGLYGGKTSCSGGDPAVDCFSTRMMWRENGLGELYLYANREAQDPAICQMPNNYCSPTYGWSLNTGSFTFRRDAWTDIEETVSLNTPGVRNGVLAIKVNGVEVIRYNNIVFRTAAYPNMRVDGMDVETFFGGNGVEWASPTTQITKFREFILESFLN</sequence>
<reference evidence="3 4" key="1">
    <citation type="submission" date="2015-12" db="EMBL/GenBank/DDBJ databases">
        <title>The genome of Folsomia candida.</title>
        <authorList>
            <person name="Faddeeva A."/>
            <person name="Derks M.F."/>
            <person name="Anvar Y."/>
            <person name="Smit S."/>
            <person name="Van Straalen N."/>
            <person name="Roelofs D."/>
        </authorList>
    </citation>
    <scope>NUCLEOTIDE SEQUENCE [LARGE SCALE GENOMIC DNA]</scope>
    <source>
        <strain evidence="3 4">VU population</strain>
        <tissue evidence="3">Whole body</tissue>
    </source>
</reference>
<keyword evidence="1" id="KW-0732">Signal</keyword>
<dbReference type="Proteomes" id="UP000198287">
    <property type="component" value="Unassembled WGS sequence"/>
</dbReference>
<evidence type="ECO:0000256" key="1">
    <source>
        <dbReference type="SAM" id="SignalP"/>
    </source>
</evidence>
<organism evidence="3 4">
    <name type="scientific">Folsomia candida</name>
    <name type="common">Springtail</name>
    <dbReference type="NCBI Taxonomy" id="158441"/>
    <lineage>
        <taxon>Eukaryota</taxon>
        <taxon>Metazoa</taxon>
        <taxon>Ecdysozoa</taxon>
        <taxon>Arthropoda</taxon>
        <taxon>Hexapoda</taxon>
        <taxon>Collembola</taxon>
        <taxon>Entomobryomorpha</taxon>
        <taxon>Isotomoidea</taxon>
        <taxon>Isotomidae</taxon>
        <taxon>Proisotominae</taxon>
        <taxon>Folsomia</taxon>
    </lineage>
</organism>
<dbReference type="PANTHER" id="PTHR40124">
    <property type="match status" value="1"/>
</dbReference>
<dbReference type="OMA" id="WSTRYMW"/>
<dbReference type="InterPro" id="IPR048958">
    <property type="entry name" value="Polysacc_lyase_14"/>
</dbReference>
<feature type="chain" id="PRO_5013325186" description="Polysaccharide lyase 14 domain-containing protein" evidence="1">
    <location>
        <begin position="19"/>
        <end position="282"/>
    </location>
</feature>
<comment type="caution">
    <text evidence="3">The sequence shown here is derived from an EMBL/GenBank/DDBJ whole genome shotgun (WGS) entry which is preliminary data.</text>
</comment>
<dbReference type="Pfam" id="PF21294">
    <property type="entry name" value="Polysacc_lyase_14"/>
    <property type="match status" value="1"/>
</dbReference>
<dbReference type="AlphaFoldDB" id="A0A226EXA0"/>